<protein>
    <submittedName>
        <fullName evidence="6">FabD lysophospholipase-like protein</fullName>
    </submittedName>
</protein>
<feature type="short sequence motif" description="DGA/G" evidence="4">
    <location>
        <begin position="202"/>
        <end position="204"/>
    </location>
</feature>
<feature type="domain" description="PNPLA" evidence="5">
    <location>
        <begin position="13"/>
        <end position="215"/>
    </location>
</feature>
<dbReference type="RefSeq" id="XP_007772201.1">
    <property type="nucleotide sequence ID" value="XM_007774011.1"/>
</dbReference>
<dbReference type="GO" id="GO:0016020">
    <property type="term" value="C:membrane"/>
    <property type="evidence" value="ECO:0007669"/>
    <property type="project" value="TreeGrafter"/>
</dbReference>
<feature type="short sequence motif" description="GXGXXG" evidence="4">
    <location>
        <begin position="17"/>
        <end position="22"/>
    </location>
</feature>
<dbReference type="InterPro" id="IPR016035">
    <property type="entry name" value="Acyl_Trfase/lysoPLipase"/>
</dbReference>
<proteinExistence type="predicted"/>
<dbReference type="SUPFAM" id="SSF52540">
    <property type="entry name" value="P-loop containing nucleoside triphosphate hydrolases"/>
    <property type="match status" value="1"/>
</dbReference>
<keyword evidence="2" id="KW-0442">Lipid degradation</keyword>
<name>A0A5M3MFW7_CONPW</name>
<accession>A0A5M3MFW7</accession>
<dbReference type="InterPro" id="IPR002182">
    <property type="entry name" value="NB-ARC"/>
</dbReference>
<dbReference type="OrthoDB" id="674604at2759"/>
<comment type="caution">
    <text evidence="4">Lacks conserved residue(s) required for the propagation of feature annotation.</text>
</comment>
<dbReference type="Pfam" id="PF00931">
    <property type="entry name" value="NB-ARC"/>
    <property type="match status" value="1"/>
</dbReference>
<keyword evidence="7" id="KW-1185">Reference proteome</keyword>
<dbReference type="GO" id="GO:0016042">
    <property type="term" value="P:lipid catabolic process"/>
    <property type="evidence" value="ECO:0007669"/>
    <property type="project" value="UniProtKB-KW"/>
</dbReference>
<keyword evidence="1" id="KW-0378">Hydrolase</keyword>
<dbReference type="InterPro" id="IPR002641">
    <property type="entry name" value="PNPLA_dom"/>
</dbReference>
<dbReference type="Pfam" id="PF01734">
    <property type="entry name" value="Patatin"/>
    <property type="match status" value="1"/>
</dbReference>
<gene>
    <name evidence="6" type="ORF">CONPUDRAFT_167897</name>
</gene>
<organism evidence="6 7">
    <name type="scientific">Coniophora puteana (strain RWD-64-598)</name>
    <name type="common">Brown rot fungus</name>
    <dbReference type="NCBI Taxonomy" id="741705"/>
    <lineage>
        <taxon>Eukaryota</taxon>
        <taxon>Fungi</taxon>
        <taxon>Dikarya</taxon>
        <taxon>Basidiomycota</taxon>
        <taxon>Agaricomycotina</taxon>
        <taxon>Agaricomycetes</taxon>
        <taxon>Agaricomycetidae</taxon>
        <taxon>Boletales</taxon>
        <taxon>Coniophorineae</taxon>
        <taxon>Coniophoraceae</taxon>
        <taxon>Coniophora</taxon>
    </lineage>
</organism>
<evidence type="ECO:0000256" key="1">
    <source>
        <dbReference type="ARBA" id="ARBA00022801"/>
    </source>
</evidence>
<dbReference type="InterPro" id="IPR027417">
    <property type="entry name" value="P-loop_NTPase"/>
</dbReference>
<dbReference type="EMBL" id="JH711583">
    <property type="protein sequence ID" value="EIW77896.1"/>
    <property type="molecule type" value="Genomic_DNA"/>
</dbReference>
<dbReference type="GO" id="GO:0046486">
    <property type="term" value="P:glycerolipid metabolic process"/>
    <property type="evidence" value="ECO:0007669"/>
    <property type="project" value="UniProtKB-ARBA"/>
</dbReference>
<reference evidence="7" key="1">
    <citation type="journal article" date="2012" name="Science">
        <title>The Paleozoic origin of enzymatic lignin decomposition reconstructed from 31 fungal genomes.</title>
        <authorList>
            <person name="Floudas D."/>
            <person name="Binder M."/>
            <person name="Riley R."/>
            <person name="Barry K."/>
            <person name="Blanchette R.A."/>
            <person name="Henrissat B."/>
            <person name="Martinez A.T."/>
            <person name="Otillar R."/>
            <person name="Spatafora J.W."/>
            <person name="Yadav J.S."/>
            <person name="Aerts A."/>
            <person name="Benoit I."/>
            <person name="Boyd A."/>
            <person name="Carlson A."/>
            <person name="Copeland A."/>
            <person name="Coutinho P.M."/>
            <person name="de Vries R.P."/>
            <person name="Ferreira P."/>
            <person name="Findley K."/>
            <person name="Foster B."/>
            <person name="Gaskell J."/>
            <person name="Glotzer D."/>
            <person name="Gorecki P."/>
            <person name="Heitman J."/>
            <person name="Hesse C."/>
            <person name="Hori C."/>
            <person name="Igarashi K."/>
            <person name="Jurgens J.A."/>
            <person name="Kallen N."/>
            <person name="Kersten P."/>
            <person name="Kohler A."/>
            <person name="Kuees U."/>
            <person name="Kumar T.K.A."/>
            <person name="Kuo A."/>
            <person name="LaButti K."/>
            <person name="Larrondo L.F."/>
            <person name="Lindquist E."/>
            <person name="Ling A."/>
            <person name="Lombard V."/>
            <person name="Lucas S."/>
            <person name="Lundell T."/>
            <person name="Martin R."/>
            <person name="McLaughlin D.J."/>
            <person name="Morgenstern I."/>
            <person name="Morin E."/>
            <person name="Murat C."/>
            <person name="Nagy L.G."/>
            <person name="Nolan M."/>
            <person name="Ohm R.A."/>
            <person name="Patyshakuliyeva A."/>
            <person name="Rokas A."/>
            <person name="Ruiz-Duenas F.J."/>
            <person name="Sabat G."/>
            <person name="Salamov A."/>
            <person name="Samejima M."/>
            <person name="Schmutz J."/>
            <person name="Slot J.C."/>
            <person name="St John F."/>
            <person name="Stenlid J."/>
            <person name="Sun H."/>
            <person name="Sun S."/>
            <person name="Syed K."/>
            <person name="Tsang A."/>
            <person name="Wiebenga A."/>
            <person name="Young D."/>
            <person name="Pisabarro A."/>
            <person name="Eastwood D.C."/>
            <person name="Martin F."/>
            <person name="Cullen D."/>
            <person name="Grigoriev I.V."/>
            <person name="Hibbett D.S."/>
        </authorList>
    </citation>
    <scope>NUCLEOTIDE SEQUENCE [LARGE SCALE GENOMIC DNA]</scope>
    <source>
        <strain evidence="7">RWD-64-598 SS2</strain>
    </source>
</reference>
<dbReference type="PANTHER" id="PTHR24185">
    <property type="entry name" value="CALCIUM-INDEPENDENT PHOSPHOLIPASE A2-GAMMA"/>
    <property type="match status" value="1"/>
</dbReference>
<dbReference type="SUPFAM" id="SSF52151">
    <property type="entry name" value="FabD/lysophospholipase-like"/>
    <property type="match status" value="1"/>
</dbReference>
<evidence type="ECO:0000256" key="2">
    <source>
        <dbReference type="ARBA" id="ARBA00022963"/>
    </source>
</evidence>
<dbReference type="PROSITE" id="PS51635">
    <property type="entry name" value="PNPLA"/>
    <property type="match status" value="1"/>
</dbReference>
<evidence type="ECO:0000259" key="5">
    <source>
        <dbReference type="PROSITE" id="PS51635"/>
    </source>
</evidence>
<dbReference type="PANTHER" id="PTHR24185:SF1">
    <property type="entry name" value="CALCIUM-INDEPENDENT PHOSPHOLIPASE A2-GAMMA"/>
    <property type="match status" value="1"/>
</dbReference>
<dbReference type="Gene3D" id="3.40.50.300">
    <property type="entry name" value="P-loop containing nucleotide triphosphate hydrolases"/>
    <property type="match status" value="1"/>
</dbReference>
<keyword evidence="3" id="KW-0443">Lipid metabolism</keyword>
<dbReference type="Gene3D" id="3.40.1090.10">
    <property type="entry name" value="Cytosolic phospholipase A2 catalytic domain"/>
    <property type="match status" value="1"/>
</dbReference>
<evidence type="ECO:0000313" key="7">
    <source>
        <dbReference type="Proteomes" id="UP000053558"/>
    </source>
</evidence>
<sequence length="577" mass="61840">MPDDDIKALRLLSIDGGGGPRGMSPLLILREIMQRIQAKDNLPTTPEPHTYFDMIGGTGTGGLTALLLGRLRMPIDEAIKAYDDLNHRVFVGAKKPTGSDEASRSEAFIKFIQELCMKKLGIRDARMMEDASDVNACKVFICSRLAENMNAEKPALLRTYMTSKHRSPDCLVWEAARAALAMPGYFKPVNISDGGVTQRYVDGGIGLTNPSQVLLREAEVVFPNGSLGVVVSLGTGHLPTIALSQDGGAGGASSAFAFGRTPASEIFKAIQGTALDSERVSEELAALFSNYPDVYFRFNVSQGMQGMSWAAWDASPSAVPAHTAQYLKVLDVDRRVDAAVVALLAPQMRVSIAAVNSLPAPQAGGIVGKPAKAVPPPISTFTGRSDALSLLRAYFSQKKSARTQHIFVLHGPGGAGKTQIACKFVDECRSAGGQMFTDLILVDASNVQTIEADLGALAVTKGAGKSHSDALGWLATQRSNWLLFFDNADDPSFNLSAYMPKCTHGNILITTRNKSVQQLGAGSQSAYHVYKMKKDEAIDLLLQLLCKQDPEMSVRDILQGMASQLVEELGCFALAIA</sequence>
<comment type="caution">
    <text evidence="6">The sequence shown here is derived from an EMBL/GenBank/DDBJ whole genome shotgun (WGS) entry which is preliminary data.</text>
</comment>
<dbReference type="GeneID" id="19205875"/>
<dbReference type="GO" id="GO:0047499">
    <property type="term" value="F:calcium-independent phospholipase A2 activity"/>
    <property type="evidence" value="ECO:0007669"/>
    <property type="project" value="TreeGrafter"/>
</dbReference>
<dbReference type="OMA" id="ISYQAIR"/>
<dbReference type="GO" id="GO:0019369">
    <property type="term" value="P:arachidonate metabolic process"/>
    <property type="evidence" value="ECO:0007669"/>
    <property type="project" value="TreeGrafter"/>
</dbReference>
<evidence type="ECO:0000256" key="4">
    <source>
        <dbReference type="PROSITE-ProRule" id="PRU01161"/>
    </source>
</evidence>
<dbReference type="AlphaFoldDB" id="A0A5M3MFW7"/>
<dbReference type="KEGG" id="cput:CONPUDRAFT_167897"/>
<evidence type="ECO:0000313" key="6">
    <source>
        <dbReference type="EMBL" id="EIW77896.1"/>
    </source>
</evidence>
<dbReference type="Proteomes" id="UP000053558">
    <property type="component" value="Unassembled WGS sequence"/>
</dbReference>
<evidence type="ECO:0000256" key="3">
    <source>
        <dbReference type="ARBA" id="ARBA00023098"/>
    </source>
</evidence>
<dbReference type="GO" id="GO:0043531">
    <property type="term" value="F:ADP binding"/>
    <property type="evidence" value="ECO:0007669"/>
    <property type="project" value="InterPro"/>
</dbReference>